<dbReference type="EMBL" id="JAANBB010000072">
    <property type="protein sequence ID" value="KAF7551772.1"/>
    <property type="molecule type" value="Genomic_DNA"/>
</dbReference>
<dbReference type="Proteomes" id="UP000722485">
    <property type="component" value="Unassembled WGS sequence"/>
</dbReference>
<keyword evidence="2" id="KW-1185">Reference proteome</keyword>
<protein>
    <submittedName>
        <fullName evidence="1">Uncharacterized protein</fullName>
    </submittedName>
</protein>
<gene>
    <name evidence="1" type="ORF">G7Z17_g4803</name>
</gene>
<dbReference type="SUPFAM" id="SSF52540">
    <property type="entry name" value="P-loop containing nucleoside triphosphate hydrolases"/>
    <property type="match status" value="1"/>
</dbReference>
<comment type="caution">
    <text evidence="1">The sequence shown here is derived from an EMBL/GenBank/DDBJ whole genome shotgun (WGS) entry which is preliminary data.</text>
</comment>
<accession>A0A9P5H894</accession>
<name>A0A9P5H894_9HYPO</name>
<proteinExistence type="predicted"/>
<dbReference type="InterPro" id="IPR027417">
    <property type="entry name" value="P-loop_NTPase"/>
</dbReference>
<evidence type="ECO:0000313" key="1">
    <source>
        <dbReference type="EMBL" id="KAF7551772.1"/>
    </source>
</evidence>
<reference evidence="1" key="1">
    <citation type="submission" date="2020-03" db="EMBL/GenBank/DDBJ databases">
        <title>Draft Genome Sequence of Cylindrodendrum hubeiense.</title>
        <authorList>
            <person name="Buettner E."/>
            <person name="Kellner H."/>
        </authorList>
    </citation>
    <scope>NUCLEOTIDE SEQUENCE</scope>
    <source>
        <strain evidence="1">IHI 201604</strain>
    </source>
</reference>
<organism evidence="1 2">
    <name type="scientific">Cylindrodendrum hubeiense</name>
    <dbReference type="NCBI Taxonomy" id="595255"/>
    <lineage>
        <taxon>Eukaryota</taxon>
        <taxon>Fungi</taxon>
        <taxon>Dikarya</taxon>
        <taxon>Ascomycota</taxon>
        <taxon>Pezizomycotina</taxon>
        <taxon>Sordariomycetes</taxon>
        <taxon>Hypocreomycetidae</taxon>
        <taxon>Hypocreales</taxon>
        <taxon>Nectriaceae</taxon>
        <taxon>Cylindrodendrum</taxon>
    </lineage>
</organism>
<sequence length="804" mass="89617">MGQSLEIKLEVVAQAASDGGWRADVVKDGQTIQRDVRISDPLTLEDMATCRWYLQQYVQVSPFSAGRAAQAEALLKEYPRQLLRQLPLRQAVLSHLKDGVHRPTSVTLFIDVYQREETEGEGPKDAIHQLFWETLESEELWSHPAGRVIVRRCMGHRQADSIPRFEIIAGSSYGGKTTTLNMLLVVARNLTKDPSVYNDVSPGITTDTLLELRDSLKLLGKRIILNIEVVRPGTFKAFKDHLEKAKNTHGSGYYNIVHFDMHGSVRTLKGTASKYGVLYFSSTGSDETIATPDCGLRSVIGMSFNIASSAVAIFLQCFYSRLLCNGESFAASAAAGRKALRESPMRPARYGSQRSLNDSFVIVSYEDGHAPPVFSHGFNDLRDTLQVFDFASGTGLDHQKSHRLPNSEEHLSVVSASGMADANDELHPPLAKEPLVGRNFELLRLEKRMVENRILYLSGLIGVGKTALLRYAAFIWRSTHFVQAVVHYEFGKAIIKSRKEFSENMLYHLLSQVQNIKQPAVLWSITPRSLHSYTNDELDLAITDILTSINAVIVLEDIEPDLLPLSEDMNAIENFAPLVKKLLVLAQDRSRPTQLYIIFTHRRRSTRPLELILNHDLGPFSYDLGGLELPDALELSKQILQTAGEPIDEWKSEDADWLDEKAQGRTTWKRILALSAKGQVLIESLGPLDVAKTVDLCRGFILAASIVAAQALGKFDEVRIYWKDVELLEKRLELPALPQGTSEHDLDAIEKLLKPNPESSENTPDFIESPSSKLLLAMVFACAKYDIERRGQDASPSVTSSSPS</sequence>
<dbReference type="AlphaFoldDB" id="A0A9P5H894"/>
<dbReference type="OrthoDB" id="5301473at2759"/>
<evidence type="ECO:0000313" key="2">
    <source>
        <dbReference type="Proteomes" id="UP000722485"/>
    </source>
</evidence>